<feature type="binding site" evidence="6">
    <location>
        <position position="101"/>
    </location>
    <ligand>
        <name>Fe cation</name>
        <dbReference type="ChEBI" id="CHEBI:24875"/>
    </ligand>
</feature>
<dbReference type="Proteomes" id="UP000567246">
    <property type="component" value="Unassembled WGS sequence"/>
</dbReference>
<evidence type="ECO:0000256" key="4">
    <source>
        <dbReference type="ARBA" id="ARBA00022917"/>
    </source>
</evidence>
<evidence type="ECO:0000256" key="2">
    <source>
        <dbReference type="ARBA" id="ARBA00022723"/>
    </source>
</evidence>
<sequence>MASIRPITVYGEPVLHTRAAEVEVIDDEIRELIEDMYVTQEAAHGVGLAAPQVGVGLRIFTWTFPDSGDAPNVGHVINPVLTHLDKAPREDPHEGEHTEGCLSVPGLGFPLQRPTRVRLSGQRVDGEMFEFEAEGWFARIMQHEYDHLNGTLYVNRLEGKWQRRWKRAQRAERLNVPGVTWLPGTDEDPFGHDADDHADHEHGRDCDHGPEEA</sequence>
<dbReference type="GO" id="GO:0006412">
    <property type="term" value="P:translation"/>
    <property type="evidence" value="ECO:0007669"/>
    <property type="project" value="UniProtKB-UniRule"/>
</dbReference>
<dbReference type="HAMAP" id="MF_00163">
    <property type="entry name" value="Pep_deformylase"/>
    <property type="match status" value="1"/>
</dbReference>
<evidence type="ECO:0000256" key="3">
    <source>
        <dbReference type="ARBA" id="ARBA00022801"/>
    </source>
</evidence>
<evidence type="ECO:0000256" key="6">
    <source>
        <dbReference type="HAMAP-Rule" id="MF_00163"/>
    </source>
</evidence>
<dbReference type="InterPro" id="IPR023635">
    <property type="entry name" value="Peptide_deformylase"/>
</dbReference>
<feature type="region of interest" description="Disordered" evidence="7">
    <location>
        <begin position="178"/>
        <end position="213"/>
    </location>
</feature>
<comment type="caution">
    <text evidence="8">The sequence shown here is derived from an EMBL/GenBank/DDBJ whole genome shotgun (WGS) entry which is preliminary data.</text>
</comment>
<dbReference type="GO" id="GO:0042586">
    <property type="term" value="F:peptide deformylase activity"/>
    <property type="evidence" value="ECO:0007669"/>
    <property type="project" value="UniProtKB-UniRule"/>
</dbReference>
<feature type="binding site" evidence="6">
    <location>
        <position position="147"/>
    </location>
    <ligand>
        <name>Fe cation</name>
        <dbReference type="ChEBI" id="CHEBI:24875"/>
    </ligand>
</feature>
<keyword evidence="4 6" id="KW-0648">Protein biosynthesis</keyword>
<dbReference type="PANTHER" id="PTHR10458:SF2">
    <property type="entry name" value="PEPTIDE DEFORMYLASE, MITOCHONDRIAL"/>
    <property type="match status" value="1"/>
</dbReference>
<dbReference type="NCBIfam" id="TIGR00079">
    <property type="entry name" value="pept_deformyl"/>
    <property type="match status" value="1"/>
</dbReference>
<feature type="binding site" evidence="6">
    <location>
        <position position="143"/>
    </location>
    <ligand>
        <name>Fe cation</name>
        <dbReference type="ChEBI" id="CHEBI:24875"/>
    </ligand>
</feature>
<feature type="active site" evidence="6">
    <location>
        <position position="144"/>
    </location>
</feature>
<dbReference type="Gene3D" id="3.90.45.10">
    <property type="entry name" value="Peptide deformylase"/>
    <property type="match status" value="1"/>
</dbReference>
<evidence type="ECO:0000313" key="9">
    <source>
        <dbReference type="Proteomes" id="UP000567246"/>
    </source>
</evidence>
<dbReference type="SUPFAM" id="SSF56420">
    <property type="entry name" value="Peptide deformylase"/>
    <property type="match status" value="1"/>
</dbReference>
<accession>A0A4Y8ZFR8</accession>
<dbReference type="EC" id="3.5.1.88" evidence="6"/>
<comment type="function">
    <text evidence="6">Removes the formyl group from the N-terminal Met of newly synthesized proteins. Requires at least a dipeptide for an efficient rate of reaction. N-terminal L-methionine is a prerequisite for activity but the enzyme has broad specificity at other positions.</text>
</comment>
<feature type="compositionally biased region" description="Basic and acidic residues" evidence="7">
    <location>
        <begin position="189"/>
        <end position="213"/>
    </location>
</feature>
<dbReference type="GO" id="GO:0046872">
    <property type="term" value="F:metal ion binding"/>
    <property type="evidence" value="ECO:0007669"/>
    <property type="project" value="UniProtKB-KW"/>
</dbReference>
<dbReference type="RefSeq" id="WP_184171383.1">
    <property type="nucleotide sequence ID" value="NZ_BAABAG010000015.1"/>
</dbReference>
<dbReference type="EMBL" id="JACHMW010000001">
    <property type="protein sequence ID" value="MBB5848338.1"/>
    <property type="molecule type" value="Genomic_DNA"/>
</dbReference>
<keyword evidence="2 6" id="KW-0479">Metal-binding</keyword>
<gene>
    <name evidence="6" type="primary">def</name>
    <name evidence="8" type="ORF">HDA33_000902</name>
</gene>
<keyword evidence="5 6" id="KW-0408">Iron</keyword>
<organism evidence="8 9">
    <name type="scientific">Micrococcus endophyticus</name>
    <dbReference type="NCBI Taxonomy" id="455343"/>
    <lineage>
        <taxon>Bacteria</taxon>
        <taxon>Bacillati</taxon>
        <taxon>Actinomycetota</taxon>
        <taxon>Actinomycetes</taxon>
        <taxon>Micrococcales</taxon>
        <taxon>Micrococcaceae</taxon>
        <taxon>Micrococcus</taxon>
    </lineage>
</organism>
<dbReference type="AlphaFoldDB" id="A0A4Y8ZFR8"/>
<protein>
    <recommendedName>
        <fullName evidence="6">Peptide deformylase</fullName>
        <shortName evidence="6">PDF</shortName>
        <ecNumber evidence="6">3.5.1.88</ecNumber>
    </recommendedName>
    <alternativeName>
        <fullName evidence="6">Polypeptide deformylase</fullName>
    </alternativeName>
</protein>
<evidence type="ECO:0000256" key="5">
    <source>
        <dbReference type="ARBA" id="ARBA00023004"/>
    </source>
</evidence>
<comment type="similarity">
    <text evidence="1 6">Belongs to the polypeptide deformylase family.</text>
</comment>
<dbReference type="Pfam" id="PF01327">
    <property type="entry name" value="Pep_deformylase"/>
    <property type="match status" value="1"/>
</dbReference>
<dbReference type="InterPro" id="IPR036821">
    <property type="entry name" value="Peptide_deformylase_sf"/>
</dbReference>
<name>A0A4Y8ZFR8_9MICC</name>
<comment type="cofactor">
    <cofactor evidence="6">
        <name>Fe(2+)</name>
        <dbReference type="ChEBI" id="CHEBI:29033"/>
    </cofactor>
    <text evidence="6">Binds 1 Fe(2+) ion.</text>
</comment>
<dbReference type="CDD" id="cd00487">
    <property type="entry name" value="Pep_deformylase"/>
    <property type="match status" value="1"/>
</dbReference>
<comment type="catalytic activity">
    <reaction evidence="6">
        <text>N-terminal N-formyl-L-methionyl-[peptide] + H2O = N-terminal L-methionyl-[peptide] + formate</text>
        <dbReference type="Rhea" id="RHEA:24420"/>
        <dbReference type="Rhea" id="RHEA-COMP:10639"/>
        <dbReference type="Rhea" id="RHEA-COMP:10640"/>
        <dbReference type="ChEBI" id="CHEBI:15377"/>
        <dbReference type="ChEBI" id="CHEBI:15740"/>
        <dbReference type="ChEBI" id="CHEBI:49298"/>
        <dbReference type="ChEBI" id="CHEBI:64731"/>
        <dbReference type="EC" id="3.5.1.88"/>
    </reaction>
</comment>
<keyword evidence="3 6" id="KW-0378">Hydrolase</keyword>
<evidence type="ECO:0000313" key="8">
    <source>
        <dbReference type="EMBL" id="MBB5848338.1"/>
    </source>
</evidence>
<dbReference type="PRINTS" id="PR01576">
    <property type="entry name" value="PDEFORMYLASE"/>
</dbReference>
<keyword evidence="9" id="KW-1185">Reference proteome</keyword>
<reference evidence="8 9" key="1">
    <citation type="submission" date="2020-08" db="EMBL/GenBank/DDBJ databases">
        <title>Sequencing the genomes of 1000 actinobacteria strains.</title>
        <authorList>
            <person name="Klenk H.-P."/>
        </authorList>
    </citation>
    <scope>NUCLEOTIDE SEQUENCE [LARGE SCALE GENOMIC DNA]</scope>
    <source>
        <strain evidence="8 9">DSM 17945</strain>
    </source>
</reference>
<dbReference type="NCBIfam" id="NF001159">
    <property type="entry name" value="PRK00150.1-3"/>
    <property type="match status" value="1"/>
</dbReference>
<evidence type="ECO:0000256" key="1">
    <source>
        <dbReference type="ARBA" id="ARBA00010759"/>
    </source>
</evidence>
<evidence type="ECO:0000256" key="7">
    <source>
        <dbReference type="SAM" id="MobiDB-lite"/>
    </source>
</evidence>
<proteinExistence type="inferred from homology"/>
<dbReference type="PANTHER" id="PTHR10458">
    <property type="entry name" value="PEPTIDE DEFORMYLASE"/>
    <property type="match status" value="1"/>
</dbReference>